<evidence type="ECO:0000313" key="3">
    <source>
        <dbReference type="Proteomes" id="UP000008720"/>
    </source>
</evidence>
<reference evidence="2 3" key="1">
    <citation type="journal article" date="2011" name="Stand. Genomic Sci.">
        <title>Complete genome sequence of Marivirga tractuosa type strain (H-43).</title>
        <authorList>
            <person name="Pagani I."/>
            <person name="Chertkov O."/>
            <person name="Lapidus A."/>
            <person name="Lucas S."/>
            <person name="Del Rio T.G."/>
            <person name="Tice H."/>
            <person name="Copeland A."/>
            <person name="Cheng J.F."/>
            <person name="Nolan M."/>
            <person name="Saunders E."/>
            <person name="Pitluck S."/>
            <person name="Held B."/>
            <person name="Goodwin L."/>
            <person name="Liolios K."/>
            <person name="Ovchinikova G."/>
            <person name="Ivanova N."/>
            <person name="Mavromatis K."/>
            <person name="Pati A."/>
            <person name="Chen A."/>
            <person name="Palaniappan K."/>
            <person name="Land M."/>
            <person name="Hauser L."/>
            <person name="Jeffries C.D."/>
            <person name="Detter J.C."/>
            <person name="Han C."/>
            <person name="Tapia R."/>
            <person name="Ngatchou-Djao O.D."/>
            <person name="Rohde M."/>
            <person name="Goker M."/>
            <person name="Spring S."/>
            <person name="Sikorski J."/>
            <person name="Woyke T."/>
            <person name="Bristow J."/>
            <person name="Eisen J.A."/>
            <person name="Markowitz V."/>
            <person name="Hugenholtz P."/>
            <person name="Klenk H.P."/>
            <person name="Kyrpides N.C."/>
        </authorList>
    </citation>
    <scope>NUCLEOTIDE SEQUENCE [LARGE SCALE GENOMIC DNA]</scope>
    <source>
        <strain evidence="3">ATCC 23168 / DSM 4126 / NBRC 15989 / NCIMB 1408 / VKM B-1430 / H-43</strain>
    </source>
</reference>
<evidence type="ECO:0000256" key="1">
    <source>
        <dbReference type="SAM" id="SignalP"/>
    </source>
</evidence>
<dbReference type="Proteomes" id="UP000008720">
    <property type="component" value="Chromosome"/>
</dbReference>
<dbReference type="EMBL" id="CP002349">
    <property type="protein sequence ID" value="ADR23347.1"/>
    <property type="molecule type" value="Genomic_DNA"/>
</dbReference>
<protein>
    <submittedName>
        <fullName evidence="2">Uncharacterized protein</fullName>
    </submittedName>
</protein>
<dbReference type="RefSeq" id="WP_013455489.1">
    <property type="nucleotide sequence ID" value="NC_014759.1"/>
</dbReference>
<dbReference type="HOGENOM" id="CLU_055766_0_0_10"/>
<keyword evidence="3" id="KW-1185">Reference proteome</keyword>
<feature type="chain" id="PRO_5003189867" evidence="1">
    <location>
        <begin position="23"/>
        <end position="376"/>
    </location>
</feature>
<dbReference type="STRING" id="643867.Ftrac_3373"/>
<evidence type="ECO:0000313" key="2">
    <source>
        <dbReference type="EMBL" id="ADR23347.1"/>
    </source>
</evidence>
<keyword evidence="1" id="KW-0732">Signal</keyword>
<accession>E4TLR8</accession>
<dbReference type="eggNOG" id="ENOG502ZBK8">
    <property type="taxonomic scope" value="Bacteria"/>
</dbReference>
<gene>
    <name evidence="2" type="ordered locus">Ftrac_3373</name>
</gene>
<dbReference type="OrthoDB" id="1111796at2"/>
<dbReference type="AlphaFoldDB" id="E4TLR8"/>
<feature type="signal peptide" evidence="1">
    <location>
        <begin position="1"/>
        <end position="22"/>
    </location>
</feature>
<name>E4TLR8_MARTH</name>
<proteinExistence type="predicted"/>
<sequence>MQFKIISISIIILAFFANPVMAQLDNTGFEQKIKKDSTIDDPFSFSLRFLSFNKNNEYFNRIVKGYTLFGTRFTPSIGYQLHEQVNIQAGIFLQKDFGNNNLTYSIPYFSVLYDWNYSQLIFGNYNGSIHHRMLEPLEDFERLLIDAPENGIQYLYNTERIFFDAWINWEKMIYQDSPFKEEVSGGLVSKYDVLKKNGNTASLHYQFRGYHRAGQIDALRGEPLVTRFNNALGASYHTKYETGFVKGHKWEGYFLHYIDNSQKFRLPYTQGYGYYLNGTLETEIGDFMLSYWQGDHFYSYKGGRLYQSYSTDPNSRFFEDERKLLILRVMNEFHIGESSTLLLRFEPYWDFKNRIFEFSHAIYFNIFKTIPIKKNN</sequence>
<dbReference type="KEGG" id="mtt:Ftrac_3373"/>
<organism evidence="2 3">
    <name type="scientific">Marivirga tractuosa (strain ATCC 23168 / DSM 4126 / NBRC 15989 / NCIMB 1408 / VKM B-1430 / H-43)</name>
    <name type="common">Microscilla tractuosa</name>
    <name type="synonym">Flexibacter tractuosus</name>
    <dbReference type="NCBI Taxonomy" id="643867"/>
    <lineage>
        <taxon>Bacteria</taxon>
        <taxon>Pseudomonadati</taxon>
        <taxon>Bacteroidota</taxon>
        <taxon>Cytophagia</taxon>
        <taxon>Cytophagales</taxon>
        <taxon>Marivirgaceae</taxon>
        <taxon>Marivirga</taxon>
    </lineage>
</organism>